<dbReference type="SUPFAM" id="SSF52091">
    <property type="entry name" value="SpoIIaa-like"/>
    <property type="match status" value="1"/>
</dbReference>
<accession>A0A401FVU6</accession>
<evidence type="ECO:0000313" key="1">
    <source>
        <dbReference type="EMBL" id="GBC61091.1"/>
    </source>
</evidence>
<dbReference type="InterPro" id="IPR021866">
    <property type="entry name" value="SpoIIAA-like"/>
</dbReference>
<reference evidence="2" key="2">
    <citation type="submission" date="2019-01" db="EMBL/GenBank/DDBJ databases">
        <title>Genome sequence of Desulfonema ishimotonii strain Tokyo 01.</title>
        <authorList>
            <person name="Fukui M."/>
        </authorList>
    </citation>
    <scope>NUCLEOTIDE SEQUENCE [LARGE SCALE GENOMIC DNA]</scope>
    <source>
        <strain evidence="2">Tokyo 01</strain>
    </source>
</reference>
<dbReference type="RefSeq" id="WP_166405021.1">
    <property type="nucleotide sequence ID" value="NZ_BEXT01000001.1"/>
</dbReference>
<proteinExistence type="predicted"/>
<organism evidence="1 2">
    <name type="scientific">Desulfonema ishimotonii</name>
    <dbReference type="NCBI Taxonomy" id="45657"/>
    <lineage>
        <taxon>Bacteria</taxon>
        <taxon>Pseudomonadati</taxon>
        <taxon>Thermodesulfobacteriota</taxon>
        <taxon>Desulfobacteria</taxon>
        <taxon>Desulfobacterales</taxon>
        <taxon>Desulfococcaceae</taxon>
        <taxon>Desulfonema</taxon>
    </lineage>
</organism>
<evidence type="ECO:0000313" key="2">
    <source>
        <dbReference type="Proteomes" id="UP000288096"/>
    </source>
</evidence>
<keyword evidence="2" id="KW-1185">Reference proteome</keyword>
<dbReference type="Proteomes" id="UP000288096">
    <property type="component" value="Unassembled WGS sequence"/>
</dbReference>
<comment type="caution">
    <text evidence="1">The sequence shown here is derived from an EMBL/GenBank/DDBJ whole genome shotgun (WGS) entry which is preliminary data.</text>
</comment>
<sequence>MFKHLSQIPGNVVAIRISGEIRDRENEQISRILEKEIAKSGRIRLLLVMDHYPSFNTAESLYDDLKFAKFYSDAIERMAVIGDKPWKKTWVALFGLFGGIQAEYFDRSAADAAWKWLSSG</sequence>
<name>A0A401FVU6_9BACT</name>
<dbReference type="EMBL" id="BEXT01000001">
    <property type="protein sequence ID" value="GBC61091.1"/>
    <property type="molecule type" value="Genomic_DNA"/>
</dbReference>
<dbReference type="InterPro" id="IPR036513">
    <property type="entry name" value="STAS_dom_sf"/>
</dbReference>
<dbReference type="Gene3D" id="3.40.50.10600">
    <property type="entry name" value="SpoIIaa-like domains"/>
    <property type="match status" value="1"/>
</dbReference>
<protein>
    <submittedName>
        <fullName evidence="1">STAS/SEC14 domain-containing protein</fullName>
    </submittedName>
</protein>
<dbReference type="Pfam" id="PF11964">
    <property type="entry name" value="SpoIIAA-like"/>
    <property type="match status" value="1"/>
</dbReference>
<gene>
    <name evidence="1" type="ORF">DENIS_2051</name>
</gene>
<dbReference type="InterPro" id="IPR038396">
    <property type="entry name" value="SpoIIAA-like_sf"/>
</dbReference>
<reference evidence="2" key="1">
    <citation type="submission" date="2017-11" db="EMBL/GenBank/DDBJ databases">
        <authorList>
            <person name="Watanabe M."/>
            <person name="Kojima H."/>
        </authorList>
    </citation>
    <scope>NUCLEOTIDE SEQUENCE [LARGE SCALE GENOMIC DNA]</scope>
    <source>
        <strain evidence="2">Tokyo 01</strain>
    </source>
</reference>
<dbReference type="AlphaFoldDB" id="A0A401FVU6"/>